<accession>A0A841Q1J1</accession>
<keyword evidence="2" id="KW-1185">Reference proteome</keyword>
<protein>
    <submittedName>
        <fullName evidence="1">Uncharacterized protein</fullName>
    </submittedName>
</protein>
<gene>
    <name evidence="1" type="ORF">HNQ94_000086</name>
</gene>
<dbReference type="RefSeq" id="WP_260400873.1">
    <property type="nucleotide sequence ID" value="NZ_CADDWK010000007.1"/>
</dbReference>
<sequence>MNYIEMNTTNSNEDNVVKENKILEVNLSAQTDHLYAVVTPVKK</sequence>
<dbReference type="AlphaFoldDB" id="A0A841Q1J1"/>
<dbReference type="Proteomes" id="UP000581688">
    <property type="component" value="Unassembled WGS sequence"/>
</dbReference>
<proteinExistence type="predicted"/>
<comment type="caution">
    <text evidence="1">The sequence shown here is derived from an EMBL/GenBank/DDBJ whole genome shotgun (WGS) entry which is preliminary data.</text>
</comment>
<dbReference type="EMBL" id="JACHGH010000001">
    <property type="protein sequence ID" value="MBB6451665.1"/>
    <property type="molecule type" value="Genomic_DNA"/>
</dbReference>
<organism evidence="1 2">
    <name type="scientific">Salirhabdus euzebyi</name>
    <dbReference type="NCBI Taxonomy" id="394506"/>
    <lineage>
        <taxon>Bacteria</taxon>
        <taxon>Bacillati</taxon>
        <taxon>Bacillota</taxon>
        <taxon>Bacilli</taxon>
        <taxon>Bacillales</taxon>
        <taxon>Bacillaceae</taxon>
        <taxon>Salirhabdus</taxon>
    </lineage>
</organism>
<reference evidence="1 2" key="1">
    <citation type="submission" date="2020-08" db="EMBL/GenBank/DDBJ databases">
        <title>Genomic Encyclopedia of Type Strains, Phase IV (KMG-IV): sequencing the most valuable type-strain genomes for metagenomic binning, comparative biology and taxonomic classification.</title>
        <authorList>
            <person name="Goeker M."/>
        </authorList>
    </citation>
    <scope>NUCLEOTIDE SEQUENCE [LARGE SCALE GENOMIC DNA]</scope>
    <source>
        <strain evidence="1 2">DSM 19612</strain>
    </source>
</reference>
<evidence type="ECO:0000313" key="2">
    <source>
        <dbReference type="Proteomes" id="UP000581688"/>
    </source>
</evidence>
<evidence type="ECO:0000313" key="1">
    <source>
        <dbReference type="EMBL" id="MBB6451665.1"/>
    </source>
</evidence>
<name>A0A841Q1J1_9BACI</name>